<dbReference type="AlphaFoldDB" id="A0A9I9DNY0"/>
<protein>
    <submittedName>
        <fullName evidence="2">Uncharacterized protein</fullName>
    </submittedName>
</protein>
<feature type="region of interest" description="Disordered" evidence="1">
    <location>
        <begin position="95"/>
        <end position="114"/>
    </location>
</feature>
<evidence type="ECO:0000313" key="2">
    <source>
        <dbReference type="EnsemblPlants" id="MELO3C021447.2.1"/>
    </source>
</evidence>
<sequence>MLNSLRHSQQPLTRLWCLISQLSAPNHLYRLEYQPVPLCVGNVKPLHDEYFYNSTTVCFPTKLFSFFSLFHYKICEHEQRCPSRSMLKSHFYLLKKRKKKKSRPISRLHGNPRS</sequence>
<name>A0A9I9DNY0_CUCME</name>
<dbReference type="EnsemblPlants" id="MELO3C021447.2.1">
    <property type="protein sequence ID" value="MELO3C021447.2.1"/>
    <property type="gene ID" value="MELO3C021447.2"/>
</dbReference>
<dbReference type="Gramene" id="MELO3C021447.2.1">
    <property type="protein sequence ID" value="MELO3C021447.2.1"/>
    <property type="gene ID" value="MELO3C021447.2"/>
</dbReference>
<reference evidence="2" key="1">
    <citation type="submission" date="2023-03" db="UniProtKB">
        <authorList>
            <consortium name="EnsemblPlants"/>
        </authorList>
    </citation>
    <scope>IDENTIFICATION</scope>
</reference>
<organism evidence="2">
    <name type="scientific">Cucumis melo</name>
    <name type="common">Muskmelon</name>
    <dbReference type="NCBI Taxonomy" id="3656"/>
    <lineage>
        <taxon>Eukaryota</taxon>
        <taxon>Viridiplantae</taxon>
        <taxon>Streptophyta</taxon>
        <taxon>Embryophyta</taxon>
        <taxon>Tracheophyta</taxon>
        <taxon>Spermatophyta</taxon>
        <taxon>Magnoliopsida</taxon>
        <taxon>eudicotyledons</taxon>
        <taxon>Gunneridae</taxon>
        <taxon>Pentapetalae</taxon>
        <taxon>rosids</taxon>
        <taxon>fabids</taxon>
        <taxon>Cucurbitales</taxon>
        <taxon>Cucurbitaceae</taxon>
        <taxon>Benincaseae</taxon>
        <taxon>Cucumis</taxon>
    </lineage>
</organism>
<evidence type="ECO:0000256" key="1">
    <source>
        <dbReference type="SAM" id="MobiDB-lite"/>
    </source>
</evidence>
<proteinExistence type="predicted"/>
<accession>A0A9I9DNY0</accession>